<dbReference type="GO" id="GO:0017057">
    <property type="term" value="F:6-phosphogluconolactonase activity"/>
    <property type="evidence" value="ECO:0007669"/>
    <property type="project" value="UniProtKB-EC"/>
</dbReference>
<feature type="domain" description="Glucosamine/galactosamine-6-phosphate isomerase" evidence="8">
    <location>
        <begin position="8"/>
        <end position="230"/>
    </location>
</feature>
<dbReference type="CDD" id="cd01400">
    <property type="entry name" value="6PGL"/>
    <property type="match status" value="1"/>
</dbReference>
<evidence type="ECO:0000256" key="3">
    <source>
        <dbReference type="ARBA" id="ARBA00004961"/>
    </source>
</evidence>
<dbReference type="InterPro" id="IPR037171">
    <property type="entry name" value="NagB/RpiA_transferase-like"/>
</dbReference>
<dbReference type="NCBIfam" id="TIGR01198">
    <property type="entry name" value="pgl"/>
    <property type="match status" value="1"/>
</dbReference>
<protein>
    <recommendedName>
        <fullName evidence="6 7">6-phosphogluconolactonase</fullName>
        <shortName evidence="7">6PGL</shortName>
        <ecNumber evidence="5 7">3.1.1.31</ecNumber>
    </recommendedName>
</protein>
<dbReference type="InterPro" id="IPR039104">
    <property type="entry name" value="6PGL"/>
</dbReference>
<evidence type="ECO:0000313" key="9">
    <source>
        <dbReference type="EMBL" id="MCF1715591.1"/>
    </source>
</evidence>
<keyword evidence="10" id="KW-1185">Reference proteome</keyword>
<dbReference type="PANTHER" id="PTHR11054">
    <property type="entry name" value="6-PHOSPHOGLUCONOLACTONASE"/>
    <property type="match status" value="1"/>
</dbReference>
<comment type="caution">
    <text evidence="9">The sequence shown here is derived from an EMBL/GenBank/DDBJ whole genome shotgun (WGS) entry which is preliminary data.</text>
</comment>
<evidence type="ECO:0000256" key="1">
    <source>
        <dbReference type="ARBA" id="ARBA00000832"/>
    </source>
</evidence>
<dbReference type="Proteomes" id="UP001200145">
    <property type="component" value="Unassembled WGS sequence"/>
</dbReference>
<evidence type="ECO:0000256" key="6">
    <source>
        <dbReference type="ARBA" id="ARBA00020337"/>
    </source>
</evidence>
<dbReference type="Pfam" id="PF01182">
    <property type="entry name" value="Glucosamine_iso"/>
    <property type="match status" value="1"/>
</dbReference>
<comment type="similarity">
    <text evidence="4 7">Belongs to the glucosamine/galactosamine-6-phosphate isomerase family. 6-phosphogluconolactonase subfamily.</text>
</comment>
<dbReference type="SUPFAM" id="SSF100950">
    <property type="entry name" value="NagB/RpiA/CoA transferase-like"/>
    <property type="match status" value="1"/>
</dbReference>
<reference evidence="9 10" key="1">
    <citation type="submission" date="2022-01" db="EMBL/GenBank/DDBJ databases">
        <title>Flavihumibacter sp. nov., isolated from sediment of a river.</title>
        <authorList>
            <person name="Liu H."/>
        </authorList>
    </citation>
    <scope>NUCLEOTIDE SEQUENCE [LARGE SCALE GENOMIC DNA]</scope>
    <source>
        <strain evidence="9 10">RY-1</strain>
    </source>
</reference>
<dbReference type="Gene3D" id="3.40.50.1360">
    <property type="match status" value="1"/>
</dbReference>
<dbReference type="InterPro" id="IPR006148">
    <property type="entry name" value="Glc/Gal-6P_isomerase"/>
</dbReference>
<dbReference type="EMBL" id="JAKEVY010000003">
    <property type="protein sequence ID" value="MCF1715591.1"/>
    <property type="molecule type" value="Genomic_DNA"/>
</dbReference>
<dbReference type="PANTHER" id="PTHR11054:SF0">
    <property type="entry name" value="6-PHOSPHOGLUCONOLACTONASE"/>
    <property type="match status" value="1"/>
</dbReference>
<gene>
    <name evidence="7 9" type="primary">pgl</name>
    <name evidence="9" type="ORF">L0U88_13220</name>
</gene>
<evidence type="ECO:0000259" key="8">
    <source>
        <dbReference type="Pfam" id="PF01182"/>
    </source>
</evidence>
<dbReference type="EC" id="3.1.1.31" evidence="5 7"/>
<keyword evidence="7 9" id="KW-0378">Hydrolase</keyword>
<evidence type="ECO:0000256" key="5">
    <source>
        <dbReference type="ARBA" id="ARBA00013198"/>
    </source>
</evidence>
<evidence type="ECO:0000313" key="10">
    <source>
        <dbReference type="Proteomes" id="UP001200145"/>
    </source>
</evidence>
<dbReference type="InterPro" id="IPR005900">
    <property type="entry name" value="6-phosphogluconolactonase_DevB"/>
</dbReference>
<comment type="catalytic activity">
    <reaction evidence="1 7">
        <text>6-phospho-D-glucono-1,5-lactone + H2O = 6-phospho-D-gluconate + H(+)</text>
        <dbReference type="Rhea" id="RHEA:12556"/>
        <dbReference type="ChEBI" id="CHEBI:15377"/>
        <dbReference type="ChEBI" id="CHEBI:15378"/>
        <dbReference type="ChEBI" id="CHEBI:57955"/>
        <dbReference type="ChEBI" id="CHEBI:58759"/>
        <dbReference type="EC" id="3.1.1.31"/>
    </reaction>
</comment>
<evidence type="ECO:0000256" key="2">
    <source>
        <dbReference type="ARBA" id="ARBA00002681"/>
    </source>
</evidence>
<comment type="function">
    <text evidence="2 7">Hydrolysis of 6-phosphogluconolactone to 6-phosphogluconate.</text>
</comment>
<sequence>MQLHVFPNAEAVATEAAHFIVHRIKEVLSRQDRFTICLSGGSTPKRLHQLLAEEPLQSQIDWSKIHVFWGDERYVPLEDDRNNARMAYDTLLNKVNIPEEQIHVMRTDYDSPADSAAAYEKILHQYFDNQPHSFDLLILGMGDDAHTLSLFPNTEVIHENTRWCSSFFLEQQDMFRVTITRPIANQSGCILFLTTGSGKAKALANVLEGPRDIDQYPSQSVQATEGTTIWMVDEAAAAALERR</sequence>
<comment type="pathway">
    <text evidence="3 7">Carbohydrate degradation; pentose phosphate pathway; D-ribulose 5-phosphate from D-glucose 6-phosphate (oxidative stage): step 2/3.</text>
</comment>
<dbReference type="RefSeq" id="WP_234866541.1">
    <property type="nucleotide sequence ID" value="NZ_JAKEVY010000003.1"/>
</dbReference>
<proteinExistence type="inferred from homology"/>
<organism evidence="9 10">
    <name type="scientific">Flavihumibacter fluminis</name>
    <dbReference type="NCBI Taxonomy" id="2909236"/>
    <lineage>
        <taxon>Bacteria</taxon>
        <taxon>Pseudomonadati</taxon>
        <taxon>Bacteroidota</taxon>
        <taxon>Chitinophagia</taxon>
        <taxon>Chitinophagales</taxon>
        <taxon>Chitinophagaceae</taxon>
        <taxon>Flavihumibacter</taxon>
    </lineage>
</organism>
<evidence type="ECO:0000256" key="4">
    <source>
        <dbReference type="ARBA" id="ARBA00010662"/>
    </source>
</evidence>
<evidence type="ECO:0000256" key="7">
    <source>
        <dbReference type="RuleBase" id="RU365095"/>
    </source>
</evidence>
<name>A0ABS9BIZ4_9BACT</name>
<accession>A0ABS9BIZ4</accession>